<dbReference type="InterPro" id="IPR026444">
    <property type="entry name" value="Secre_tail"/>
</dbReference>
<dbReference type="STRING" id="915059.NH26_11530"/>
<dbReference type="AlphaFoldDB" id="A0A1S1Z0Y9"/>
<sequence>MKRLYLLLFTFLLPVVSWATEYYSANSKGGGNFHDEIWTLSSDGSGTLVDTTGIFTLSNNFTILSGHSVSCPSTELDIGDLTIKGTLTEFIVSLNDININNLIVEGTINFAENGIDGNFNVVNYFALDGSSVTFSNSTMNYNVSGYFYIGTTSSFSYNNSAENKISGNGRFDEFVNPLVSIISDKGIVYSNDQVVSSNLSDFPTAFLSEEATIQLNKDHTLTIDQTLPSDLVFSAGYLTTASNNGSIVFSTNASGTFKTVNSNTNPFNDITVNTSNTITLGGDFYMGGELTLTDGIISGNSNRFVINSGGSINGANYSTNLSGISSGGSDESHINGQMSMTFATTGNFTLLPVGDGTSLREAGVKNRTAANPHTLTIIYNNSAHSSREDVDSALSGDVTVSNVEYWDISVVSTDLSTNTFKTVLSYNANSGIDETKPGTLHLMHYSLSEWGSEAYFDAVDHSDIEVEFKGGTGYIAASATSFSPFTFGGGDDHDLPVTLTKFDAEIKNEVVELSWSTATEINNSHFEIERSTDQNNWNSIGEIEAKGGNSSYKIDYTFEDDNPLLNAYYRLVQYDFDGGSEIFGPIHIDKTTFGNDFYAELHPNILFRNQSTKLALEGMIEGMDITIQVYDHHGNLVVDKTIEHTNSTTLLQEFNLPGNLPSGMYHLNVSSGSKISRSKFVLQ</sequence>
<proteinExistence type="predicted"/>
<evidence type="ECO:0000313" key="2">
    <source>
        <dbReference type="EMBL" id="OHX66930.1"/>
    </source>
</evidence>
<feature type="chain" id="PRO_5010174848" description="Secretion system C-terminal sorting domain-containing protein" evidence="1">
    <location>
        <begin position="20"/>
        <end position="683"/>
    </location>
</feature>
<keyword evidence="1" id="KW-0732">Signal</keyword>
<dbReference type="Proteomes" id="UP000179797">
    <property type="component" value="Unassembled WGS sequence"/>
</dbReference>
<gene>
    <name evidence="2" type="ORF">NH26_11530</name>
</gene>
<evidence type="ECO:0000313" key="3">
    <source>
        <dbReference type="Proteomes" id="UP000179797"/>
    </source>
</evidence>
<dbReference type="NCBIfam" id="TIGR04183">
    <property type="entry name" value="Por_Secre_tail"/>
    <property type="match status" value="1"/>
</dbReference>
<accession>A0A1S1Z0Y9</accession>
<dbReference type="EMBL" id="JRYR02000001">
    <property type="protein sequence ID" value="OHX66930.1"/>
    <property type="molecule type" value="Genomic_DNA"/>
</dbReference>
<protein>
    <recommendedName>
        <fullName evidence="4">Secretion system C-terminal sorting domain-containing protein</fullName>
    </recommendedName>
</protein>
<keyword evidence="3" id="KW-1185">Reference proteome</keyword>
<name>A0A1S1Z0Y9_FLAPC</name>
<evidence type="ECO:0008006" key="4">
    <source>
        <dbReference type="Google" id="ProtNLM"/>
    </source>
</evidence>
<feature type="signal peptide" evidence="1">
    <location>
        <begin position="1"/>
        <end position="19"/>
    </location>
</feature>
<organism evidence="2 3">
    <name type="scientific">Flammeovirga pacifica</name>
    <dbReference type="NCBI Taxonomy" id="915059"/>
    <lineage>
        <taxon>Bacteria</taxon>
        <taxon>Pseudomonadati</taxon>
        <taxon>Bacteroidota</taxon>
        <taxon>Cytophagia</taxon>
        <taxon>Cytophagales</taxon>
        <taxon>Flammeovirgaceae</taxon>
        <taxon>Flammeovirga</taxon>
    </lineage>
</organism>
<dbReference type="OrthoDB" id="927019at2"/>
<evidence type="ECO:0000256" key="1">
    <source>
        <dbReference type="SAM" id="SignalP"/>
    </source>
</evidence>
<dbReference type="RefSeq" id="WP_052432051.1">
    <property type="nucleotide sequence ID" value="NZ_JRYR02000001.1"/>
</dbReference>
<comment type="caution">
    <text evidence="2">The sequence shown here is derived from an EMBL/GenBank/DDBJ whole genome shotgun (WGS) entry which is preliminary data.</text>
</comment>
<reference evidence="2 3" key="1">
    <citation type="journal article" date="2012" name="Int. J. Syst. Evol. Microbiol.">
        <title>Flammeovirga pacifica sp. nov., isolated from deep-sea sediment.</title>
        <authorList>
            <person name="Xu H."/>
            <person name="Fu Y."/>
            <person name="Yang N."/>
            <person name="Ding Z."/>
            <person name="Lai Q."/>
            <person name="Zeng R."/>
        </authorList>
    </citation>
    <scope>NUCLEOTIDE SEQUENCE [LARGE SCALE GENOMIC DNA]</scope>
    <source>
        <strain evidence="3">DSM 24597 / LMG 26175 / WPAGA1</strain>
    </source>
</reference>